<dbReference type="EMBL" id="CP021056">
    <property type="protein sequence ID" value="QXE23604.1"/>
    <property type="molecule type" value="Genomic_DNA"/>
</dbReference>
<protein>
    <recommendedName>
        <fullName evidence="3">Phytanoyl-CoA dioxygenase</fullName>
    </recommendedName>
</protein>
<gene>
    <name evidence="1" type="ORF">B6N60_02294</name>
</gene>
<dbReference type="AlphaFoldDB" id="A0A975T7S1"/>
<evidence type="ECO:0000313" key="2">
    <source>
        <dbReference type="Proteomes" id="UP000683511"/>
    </source>
</evidence>
<dbReference type="Gene3D" id="2.60.120.620">
    <property type="entry name" value="q2cbj1_9rhob like domain"/>
    <property type="match status" value="1"/>
</dbReference>
<dbReference type="KEGG" id="rsin:B6N60_02294"/>
<dbReference type="SUPFAM" id="SSF51197">
    <property type="entry name" value="Clavaminate synthase-like"/>
    <property type="match status" value="1"/>
</dbReference>
<dbReference type="InterPro" id="IPR008775">
    <property type="entry name" value="Phytyl_CoA_dOase-like"/>
</dbReference>
<evidence type="ECO:0008006" key="3">
    <source>
        <dbReference type="Google" id="ProtNLM"/>
    </source>
</evidence>
<dbReference type="Pfam" id="PF05721">
    <property type="entry name" value="PhyH"/>
    <property type="match status" value="1"/>
</dbReference>
<name>A0A975T7S1_9NOST</name>
<sequence length="288" mass="32877">MSVNESGVNPMINRIQDKLFNLKSEVLYRASLVKHRSNLPQLSVGDRFIVNTLKTEGAYITSLADLGIDSTPKMLQSAYKQLVRMAAVDNQNLDERLPQIYTLTDLPEIYNWGNNQRLINIIENYLGLPVAFHGVHLRKDFPNEHQFGTLLWHKDSEDRRMVKVIIYLNDVEKKHGPFEYIPLSLTSFPNPNAYRVDYKLWQSGYLGINDEEVEPIIPKSAWKSCPGPAGTVVIADPRTALHHGTIRTEERSALFFVYTTNPPKRPELCTQYWDDTFAKPTVSSSLNS</sequence>
<dbReference type="Proteomes" id="UP000683511">
    <property type="component" value="Chromosome"/>
</dbReference>
<reference evidence="1" key="1">
    <citation type="submission" date="2017-04" db="EMBL/GenBank/DDBJ databases">
        <title>Genome deletions in a multicellular cyanobacterial endosymbiont for morphological adaptation in marine diatoms.</title>
        <authorList>
            <person name="Wang Y."/>
            <person name="Gao H."/>
            <person name="Li R."/>
            <person name="Xu X."/>
        </authorList>
    </citation>
    <scope>NUCLEOTIDE SEQUENCE</scope>
    <source>
        <strain evidence="1">FACHB 800</strain>
    </source>
</reference>
<accession>A0A975T7S1</accession>
<evidence type="ECO:0000313" key="1">
    <source>
        <dbReference type="EMBL" id="QXE23604.1"/>
    </source>
</evidence>
<organism evidence="1 2">
    <name type="scientific">Richelia sinica FACHB-800</name>
    <dbReference type="NCBI Taxonomy" id="1357546"/>
    <lineage>
        <taxon>Bacteria</taxon>
        <taxon>Bacillati</taxon>
        <taxon>Cyanobacteriota</taxon>
        <taxon>Cyanophyceae</taxon>
        <taxon>Nostocales</taxon>
        <taxon>Nostocaceae</taxon>
        <taxon>Richelia</taxon>
    </lineage>
</organism>
<dbReference type="GO" id="GO:0016706">
    <property type="term" value="F:2-oxoglutarate-dependent dioxygenase activity"/>
    <property type="evidence" value="ECO:0007669"/>
    <property type="project" value="UniProtKB-ARBA"/>
</dbReference>
<keyword evidence="2" id="KW-1185">Reference proteome</keyword>
<proteinExistence type="predicted"/>